<keyword evidence="3" id="KW-1185">Reference proteome</keyword>
<evidence type="ECO:0000256" key="1">
    <source>
        <dbReference type="SAM" id="Phobius"/>
    </source>
</evidence>
<name>A0A0A0BP88_9CELL</name>
<keyword evidence="1" id="KW-1133">Transmembrane helix</keyword>
<proteinExistence type="predicted"/>
<dbReference type="InterPro" id="IPR019662">
    <property type="entry name" value="DUF2516"/>
</dbReference>
<feature type="transmembrane region" description="Helical" evidence="1">
    <location>
        <begin position="45"/>
        <end position="62"/>
    </location>
</feature>
<keyword evidence="1" id="KW-0812">Transmembrane</keyword>
<dbReference type="AlphaFoldDB" id="A0A0A0BP88"/>
<dbReference type="OrthoDB" id="4774469at2"/>
<dbReference type="RefSeq" id="WP_035062175.1">
    <property type="nucleotide sequence ID" value="NZ_AXCZ01000172.1"/>
</dbReference>
<organism evidence="2 3">
    <name type="scientific">Cellulomonas bogoriensis 69B4 = DSM 16987</name>
    <dbReference type="NCBI Taxonomy" id="1386082"/>
    <lineage>
        <taxon>Bacteria</taxon>
        <taxon>Bacillati</taxon>
        <taxon>Actinomycetota</taxon>
        <taxon>Actinomycetes</taxon>
        <taxon>Micrococcales</taxon>
        <taxon>Cellulomonadaceae</taxon>
        <taxon>Cellulomonas</taxon>
    </lineage>
</organism>
<evidence type="ECO:0000313" key="2">
    <source>
        <dbReference type="EMBL" id="KGM09755.1"/>
    </source>
</evidence>
<dbReference type="Proteomes" id="UP000054314">
    <property type="component" value="Unassembled WGS sequence"/>
</dbReference>
<dbReference type="Pfam" id="PF10724">
    <property type="entry name" value="DUF2516"/>
    <property type="match status" value="1"/>
</dbReference>
<accession>A0A0A0BP88</accession>
<feature type="transmembrane region" description="Helical" evidence="1">
    <location>
        <begin position="6"/>
        <end position="25"/>
    </location>
</feature>
<protein>
    <recommendedName>
        <fullName evidence="4">DUF2516 domain-containing protein</fullName>
    </recommendedName>
</protein>
<keyword evidence="1" id="KW-0472">Membrane</keyword>
<evidence type="ECO:0008006" key="4">
    <source>
        <dbReference type="Google" id="ProtNLM"/>
    </source>
</evidence>
<sequence length="109" mass="11262">MISSAQYLVFTALNIGVFVLCLVALIDLLRRPAAAFVTAGKRTKVFWGVIVGIATAVVFVQLPPTGRGNLGLLGIVSAVAAIVYLVDVKPAVAPYSGRGGGPGRGPGRW</sequence>
<dbReference type="EMBL" id="AXCZ01000172">
    <property type="protein sequence ID" value="KGM09755.1"/>
    <property type="molecule type" value="Genomic_DNA"/>
</dbReference>
<feature type="transmembrane region" description="Helical" evidence="1">
    <location>
        <begin position="68"/>
        <end position="86"/>
    </location>
</feature>
<gene>
    <name evidence="2" type="ORF">N869_05995</name>
</gene>
<comment type="caution">
    <text evidence="2">The sequence shown here is derived from an EMBL/GenBank/DDBJ whole genome shotgun (WGS) entry which is preliminary data.</text>
</comment>
<evidence type="ECO:0000313" key="3">
    <source>
        <dbReference type="Proteomes" id="UP000054314"/>
    </source>
</evidence>
<reference evidence="2 3" key="1">
    <citation type="submission" date="2013-08" db="EMBL/GenBank/DDBJ databases">
        <title>Genome sequencing of Cellulomonas bogoriensis 69B4.</title>
        <authorList>
            <person name="Chen F."/>
            <person name="Li Y."/>
            <person name="Wang G."/>
        </authorList>
    </citation>
    <scope>NUCLEOTIDE SEQUENCE [LARGE SCALE GENOMIC DNA]</scope>
    <source>
        <strain evidence="2 3">69B4</strain>
    </source>
</reference>